<dbReference type="InterPro" id="IPR001707">
    <property type="entry name" value="Cmp_AcTrfase"/>
</dbReference>
<evidence type="ECO:0000313" key="2">
    <source>
        <dbReference type="EMBL" id="TWR31675.1"/>
    </source>
</evidence>
<dbReference type="SUPFAM" id="SSF52777">
    <property type="entry name" value="CoA-dependent acyltransferases"/>
    <property type="match status" value="1"/>
</dbReference>
<gene>
    <name evidence="2" type="ORF">FPZ43_04170</name>
</gene>
<dbReference type="Gene3D" id="3.30.559.10">
    <property type="entry name" value="Chloramphenicol acetyltransferase-like domain"/>
    <property type="match status" value="1"/>
</dbReference>
<protein>
    <submittedName>
        <fullName evidence="2">Chloramphenicol acetyltransferase</fullName>
    </submittedName>
</protein>
<dbReference type="SMART" id="SM01059">
    <property type="entry name" value="CAT"/>
    <property type="match status" value="1"/>
</dbReference>
<dbReference type="Proteomes" id="UP000320042">
    <property type="component" value="Unassembled WGS sequence"/>
</dbReference>
<dbReference type="RefSeq" id="WP_146380572.1">
    <property type="nucleotide sequence ID" value="NZ_VOEJ01000001.1"/>
</dbReference>
<dbReference type="EMBL" id="VOEJ01000001">
    <property type="protein sequence ID" value="TWR31675.1"/>
    <property type="molecule type" value="Genomic_DNA"/>
</dbReference>
<comment type="caution">
    <text evidence="2">The sequence shown here is derived from an EMBL/GenBank/DDBJ whole genome shotgun (WGS) entry which is preliminary data.</text>
</comment>
<evidence type="ECO:0000256" key="1">
    <source>
        <dbReference type="PIRSR" id="PIRSR000440-1"/>
    </source>
</evidence>
<accession>A0A563UJY7</accession>
<dbReference type="PIRSF" id="PIRSF000440">
    <property type="entry name" value="CAT"/>
    <property type="match status" value="1"/>
</dbReference>
<dbReference type="PANTHER" id="PTHR38474:SF1">
    <property type="entry name" value="SLR0299 PROTEIN"/>
    <property type="match status" value="1"/>
</dbReference>
<sequence>MRTKIDQGTWLRKDHFKLFDSFEEPYYSIVADVDCTVAYQNAKALSVSFFLYYLHCSLVAVNQSEPFRYRAEKGDVYLYDQINVSATVMRADKTFGFGYWDYKPALADFVFEAQAEIARIQATTGLTVQDKGENLIHYSAIPWINFTGLTHARSFSYRDSVPKISFGKVVDKDGIKTMPVSITVHHGLVDGYHIGLYLEKFQALLNA</sequence>
<dbReference type="GO" id="GO:0008811">
    <property type="term" value="F:chloramphenicol O-acetyltransferase activity"/>
    <property type="evidence" value="ECO:0007669"/>
    <property type="project" value="InterPro"/>
</dbReference>
<dbReference type="InterPro" id="IPR023213">
    <property type="entry name" value="CAT-like_dom_sf"/>
</dbReference>
<proteinExistence type="predicted"/>
<dbReference type="PANTHER" id="PTHR38474">
    <property type="entry name" value="SLR0299 PROTEIN"/>
    <property type="match status" value="1"/>
</dbReference>
<organism evidence="2 3">
    <name type="scientific">Mucilaginibacter pallidiroseus</name>
    <dbReference type="NCBI Taxonomy" id="2599295"/>
    <lineage>
        <taxon>Bacteria</taxon>
        <taxon>Pseudomonadati</taxon>
        <taxon>Bacteroidota</taxon>
        <taxon>Sphingobacteriia</taxon>
        <taxon>Sphingobacteriales</taxon>
        <taxon>Sphingobacteriaceae</taxon>
        <taxon>Mucilaginibacter</taxon>
    </lineage>
</organism>
<feature type="active site" description="Proton acceptor" evidence="1">
    <location>
        <position position="186"/>
    </location>
</feature>
<dbReference type="AlphaFoldDB" id="A0A563UJY7"/>
<evidence type="ECO:0000313" key="3">
    <source>
        <dbReference type="Proteomes" id="UP000320042"/>
    </source>
</evidence>
<dbReference type="Pfam" id="PF00302">
    <property type="entry name" value="CAT"/>
    <property type="match status" value="1"/>
</dbReference>
<keyword evidence="3" id="KW-1185">Reference proteome</keyword>
<dbReference type="OrthoDB" id="9801766at2"/>
<keyword evidence="2" id="KW-0808">Transferase</keyword>
<reference evidence="2 3" key="1">
    <citation type="submission" date="2019-07" db="EMBL/GenBank/DDBJ databases">
        <authorList>
            <person name="Kim J."/>
        </authorList>
    </citation>
    <scope>NUCLEOTIDE SEQUENCE [LARGE SCALE GENOMIC DNA]</scope>
    <source>
        <strain evidence="3">dk17</strain>
    </source>
</reference>
<name>A0A563UJY7_9SPHI</name>